<sequence>MSEVIQNTYQLIDENKITQEQLGSLSDIIKDNKGLNDHNQEIIAIYDHIIKENLYLKSDENDVYDLKQSQDLIIKPLQLFIYNTLSNDTNRDVTQAFDVYLRIFKGIDMNSENLNIYFLIDMFKSLLSLMISTYLLLISSKQYTVIKNFYNVWSISDKLLKNLDSSDDLKKKKLLMSLEYLINKYFNLISMEVDTSFDKINLSLSFFNSLVKENPNEDFYLKLLDNYLLFNIDNVTKEYVAYINEGKSLEDSELFKILALMLSKKTELNKKLIDQIFTNFLQTIISNLVNENINTKPSNISEQSYTNITVRIVMNLLLLYKFDEPELNDAYLKIIFNIVNDLGYTITEQGIWSLIFGILDKDIASESIRNIFKTILTTDDIMNNLDFKNIKLVMDYTNTLIMNVIDGQSDKEVIDDKILLNLFNYYWNVNDYLNQSKEKEPNLQAYYDMWEYLFNKVLVIFDYVCSKNQGVTSTIVLNLYFNLINSSIVSVDSAKYTTFIKEKTVKQDILTRHQEFIENHEVMDLLLKETSAIINSNVEEYALMLTFYQKLAKKDSIITNEVYFVVLKNYNLFITSFVNDAKDFNDNRELKDKIYEIWLSFDLSLNNELIINEIKPNNKSLYDLNYEYMKMFPSIELLGTYDETALKVIEKCIKFPILPSNNGKDENNVTMLQRICFNNLKMVIEKDKFKDIGIEIISNILSYKTELNKLILDKIFSKIPEKLIYRLPTFKKISSESLVYMAGLFKSEKTYELCMNNEIIKGNLFKLVTQNDESMIEVDGAMIQSYLVASNILLNIINKEGYGDTENIHKFLTMFKGILENIEKIEVSQFILGYKSFSSILFTHFDVFQNDTDIYNQLSKTLVRLIVNKNIVPIYDIFSNKLMNKEEFSIDDFDPDNLWIDLYEQSTHVANASLNHKSLDFIKEDINQNKPVITKEKDNDLLHKFLQLNDHLNKKYI</sequence>
<dbReference type="AlphaFoldDB" id="A0A1L0B027"/>
<dbReference type="Proteomes" id="UP000183365">
    <property type="component" value="Unassembled WGS sequence"/>
</dbReference>
<gene>
    <name evidence="1" type="ORF">HGUI_00499</name>
</gene>
<dbReference type="EMBL" id="FQNF01000006">
    <property type="protein sequence ID" value="SGZ38299.1"/>
    <property type="molecule type" value="Genomic_DNA"/>
</dbReference>
<evidence type="ECO:0000313" key="2">
    <source>
        <dbReference type="Proteomes" id="UP000183365"/>
    </source>
</evidence>
<accession>A0A1L0B027</accession>
<protein>
    <submittedName>
        <fullName evidence="1">Uncharacterized protein</fullName>
    </submittedName>
</protein>
<reference evidence="2" key="1">
    <citation type="submission" date="2016-11" db="EMBL/GenBank/DDBJ databases">
        <authorList>
            <person name="Guldener U."/>
        </authorList>
    </citation>
    <scope>NUCLEOTIDE SEQUENCE [LARGE SCALE GENOMIC DNA]</scope>
</reference>
<name>A0A1L0B027_9ASCO</name>
<proteinExistence type="predicted"/>
<keyword evidence="2" id="KW-1185">Reference proteome</keyword>
<dbReference type="OrthoDB" id="3972192at2759"/>
<organism evidence="1 2">
    <name type="scientific">Hanseniaspora guilliermondii</name>
    <dbReference type="NCBI Taxonomy" id="56406"/>
    <lineage>
        <taxon>Eukaryota</taxon>
        <taxon>Fungi</taxon>
        <taxon>Dikarya</taxon>
        <taxon>Ascomycota</taxon>
        <taxon>Saccharomycotina</taxon>
        <taxon>Saccharomycetes</taxon>
        <taxon>Saccharomycodales</taxon>
        <taxon>Saccharomycodaceae</taxon>
        <taxon>Hanseniaspora</taxon>
    </lineage>
</organism>
<dbReference type="VEuPathDB" id="FungiDB:HGUI_00499"/>
<evidence type="ECO:0000313" key="1">
    <source>
        <dbReference type="EMBL" id="SGZ38299.1"/>
    </source>
</evidence>